<dbReference type="Proteomes" id="UP000317691">
    <property type="component" value="Unassembled WGS sequence"/>
</dbReference>
<feature type="region of interest" description="Disordered" evidence="6">
    <location>
        <begin position="122"/>
        <end position="172"/>
    </location>
</feature>
<dbReference type="Pfam" id="PF01565">
    <property type="entry name" value="FAD_binding_4"/>
    <property type="match status" value="1"/>
</dbReference>
<keyword evidence="4" id="KW-0274">FAD</keyword>
<dbReference type="SUPFAM" id="SSF56176">
    <property type="entry name" value="FAD-binding/transporter-associated domain-like"/>
    <property type="match status" value="1"/>
</dbReference>
<dbReference type="InterPro" id="IPR006093">
    <property type="entry name" value="Oxy_OxRdtase_FAD_BS"/>
</dbReference>
<dbReference type="GO" id="GO:0019139">
    <property type="term" value="F:cytokinin dehydrogenase activity"/>
    <property type="evidence" value="ECO:0007669"/>
    <property type="project" value="InterPro"/>
</dbReference>
<dbReference type="PANTHER" id="PTHR13878">
    <property type="entry name" value="GULONOLACTONE OXIDASE"/>
    <property type="match status" value="1"/>
</dbReference>
<dbReference type="Gene3D" id="3.40.462.10">
    <property type="entry name" value="FAD-linked oxidases, C-terminal domain"/>
    <property type="match status" value="1"/>
</dbReference>
<dbReference type="InterPro" id="IPR016170">
    <property type="entry name" value="Cytok_DH_C_sf"/>
</dbReference>
<feature type="region of interest" description="Disordered" evidence="6">
    <location>
        <begin position="606"/>
        <end position="629"/>
    </location>
</feature>
<dbReference type="Gene3D" id="3.30.43.10">
    <property type="entry name" value="Uridine Diphospho-n-acetylenolpyruvylglucosamine Reductase, domain 2"/>
    <property type="match status" value="2"/>
</dbReference>
<dbReference type="InterPro" id="IPR050432">
    <property type="entry name" value="FAD-linked_Oxidoreductases_BP"/>
</dbReference>
<feature type="compositionally biased region" description="Basic and acidic residues" evidence="6">
    <location>
        <begin position="1"/>
        <end position="35"/>
    </location>
</feature>
<dbReference type="InterPro" id="IPR016164">
    <property type="entry name" value="FAD-linked_Oxase-like_C"/>
</dbReference>
<evidence type="ECO:0000313" key="8">
    <source>
        <dbReference type="EMBL" id="TMQ66241.1"/>
    </source>
</evidence>
<sequence>MAAQARDEHDRNAARPQCDRRGVLDARGPEARGEAFGRAGSGNQHGRRRHAGPRGREAAREPEGEEHRLLRRAVPQGEGISEGVGEGRVRLRSRQRGRPHARRRNPARHQYPLVLLSHHGALLGPLRPGAPPASSLQGGARPGEDPGDLKAPQKPLQDRIGGAVSSGDQVSGDRATNFGHVFSATPRYLVEPKSADDVVAAIRFAREKGLTLSARGSGHSQSFLAINDGGILLDMPSLGRIGRVDRDALTVDVEGGTVWGDLVRHLAPLGLAPPVLTNNLDVTVGGTLSIAGIGVASFRHGTQGDQVAELDVVTGAGDLVTCGTGRDEDLFQSVIAGLGQVGIITRARLKLRRMKSMTRTYYLLYDDARRFMQDARAAMDSGRWDHLESWASPCPQGTKPVGGRRQVFAKWFFPFHLTVEFEPGAPPDDAALLRGLNPYERLYTDDLPTLDFFERLTPVFDLWKRGGTWEHVHPWMETVLPWETAPDLLDAILPDLPPSILVGGHVLLWPAKGNTSRSRLFMRPPGENLMGFGILPAIPPKFWAEAKPMLENASRLSVAMGGKRYLSGYVEFDEAEWRAHFGAEWEFLRGAKQKYDPDSVLNPGFVPLRSAPGKPARNGVARDAAAKKA</sequence>
<dbReference type="PROSITE" id="PS51387">
    <property type="entry name" value="FAD_PCMH"/>
    <property type="match status" value="1"/>
</dbReference>
<evidence type="ECO:0000256" key="4">
    <source>
        <dbReference type="ARBA" id="ARBA00022827"/>
    </source>
</evidence>
<dbReference type="InterPro" id="IPR006094">
    <property type="entry name" value="Oxid_FAD_bind_N"/>
</dbReference>
<evidence type="ECO:0000256" key="1">
    <source>
        <dbReference type="ARBA" id="ARBA00001974"/>
    </source>
</evidence>
<dbReference type="Pfam" id="PF09265">
    <property type="entry name" value="Cytokin-bind"/>
    <property type="match status" value="1"/>
</dbReference>
<evidence type="ECO:0000313" key="9">
    <source>
        <dbReference type="Proteomes" id="UP000317691"/>
    </source>
</evidence>
<evidence type="ECO:0000256" key="5">
    <source>
        <dbReference type="ARBA" id="ARBA00023002"/>
    </source>
</evidence>
<feature type="region of interest" description="Disordered" evidence="6">
    <location>
        <begin position="1"/>
        <end position="110"/>
    </location>
</feature>
<comment type="cofactor">
    <cofactor evidence="1">
        <name>FAD</name>
        <dbReference type="ChEBI" id="CHEBI:57692"/>
    </cofactor>
</comment>
<feature type="compositionally biased region" description="Basic residues" evidence="6">
    <location>
        <begin position="90"/>
        <end position="107"/>
    </location>
</feature>
<dbReference type="InterPro" id="IPR016167">
    <property type="entry name" value="FAD-bd_PCMH_sub1"/>
</dbReference>
<evidence type="ECO:0000256" key="2">
    <source>
        <dbReference type="ARBA" id="ARBA00005466"/>
    </source>
</evidence>
<gene>
    <name evidence="8" type="ORF">E6K79_02490</name>
</gene>
<dbReference type="AlphaFoldDB" id="A0A538TRI8"/>
<dbReference type="PROSITE" id="PS00862">
    <property type="entry name" value="OX2_COVAL_FAD"/>
    <property type="match status" value="1"/>
</dbReference>
<evidence type="ECO:0000256" key="6">
    <source>
        <dbReference type="SAM" id="MobiDB-lite"/>
    </source>
</evidence>
<dbReference type="GO" id="GO:0071949">
    <property type="term" value="F:FAD binding"/>
    <property type="evidence" value="ECO:0007669"/>
    <property type="project" value="InterPro"/>
</dbReference>
<evidence type="ECO:0000259" key="7">
    <source>
        <dbReference type="PROSITE" id="PS51387"/>
    </source>
</evidence>
<dbReference type="InterPro" id="IPR036318">
    <property type="entry name" value="FAD-bd_PCMH-like_sf"/>
</dbReference>
<reference evidence="8 9" key="1">
    <citation type="journal article" date="2019" name="Nat. Microbiol.">
        <title>Mediterranean grassland soil C-N compound turnover is dependent on rainfall and depth, and is mediated by genomically divergent microorganisms.</title>
        <authorList>
            <person name="Diamond S."/>
            <person name="Andeer P.F."/>
            <person name="Li Z."/>
            <person name="Crits-Christoph A."/>
            <person name="Burstein D."/>
            <person name="Anantharaman K."/>
            <person name="Lane K.R."/>
            <person name="Thomas B.C."/>
            <person name="Pan C."/>
            <person name="Northen T.R."/>
            <person name="Banfield J.F."/>
        </authorList>
    </citation>
    <scope>NUCLEOTIDE SEQUENCE [LARGE SCALE GENOMIC DNA]</scope>
    <source>
        <strain evidence="8">WS_9</strain>
    </source>
</reference>
<organism evidence="8 9">
    <name type="scientific">Eiseniibacteriota bacterium</name>
    <dbReference type="NCBI Taxonomy" id="2212470"/>
    <lineage>
        <taxon>Bacteria</taxon>
        <taxon>Candidatus Eiseniibacteriota</taxon>
    </lineage>
</organism>
<dbReference type="InterPro" id="IPR016166">
    <property type="entry name" value="FAD-bd_PCMH"/>
</dbReference>
<proteinExistence type="inferred from homology"/>
<comment type="caution">
    <text evidence="8">The sequence shown here is derived from an EMBL/GenBank/DDBJ whole genome shotgun (WGS) entry which is preliminary data.</text>
</comment>
<dbReference type="GO" id="GO:0009690">
    <property type="term" value="P:cytokinin metabolic process"/>
    <property type="evidence" value="ECO:0007669"/>
    <property type="project" value="InterPro"/>
</dbReference>
<protein>
    <submittedName>
        <fullName evidence="8">FAD-binding protein</fullName>
    </submittedName>
</protein>
<name>A0A538TRI8_UNCEI</name>
<keyword evidence="3" id="KW-0285">Flavoprotein</keyword>
<dbReference type="EMBL" id="VBOZ01000009">
    <property type="protein sequence ID" value="TMQ66241.1"/>
    <property type="molecule type" value="Genomic_DNA"/>
</dbReference>
<dbReference type="SUPFAM" id="SSF55103">
    <property type="entry name" value="FAD-linked oxidases, C-terminal domain"/>
    <property type="match status" value="1"/>
</dbReference>
<dbReference type="Gene3D" id="3.30.465.10">
    <property type="match status" value="1"/>
</dbReference>
<dbReference type="InterPro" id="IPR016169">
    <property type="entry name" value="FAD-bd_PCMH_sub2"/>
</dbReference>
<dbReference type="InterPro" id="IPR015345">
    <property type="entry name" value="Cytokinin_DH_FAD/cytokin-bd"/>
</dbReference>
<feature type="domain" description="FAD-binding PCMH-type" evidence="7">
    <location>
        <begin position="182"/>
        <end position="354"/>
    </location>
</feature>
<feature type="compositionally biased region" description="Basic and acidic residues" evidence="6">
    <location>
        <begin position="54"/>
        <end position="68"/>
    </location>
</feature>
<comment type="similarity">
    <text evidence="2">Belongs to the oxygen-dependent FAD-linked oxidoreductase family.</text>
</comment>
<dbReference type="PANTHER" id="PTHR13878:SF53">
    <property type="entry name" value="CYTOKININ DEHYDROGENASE 6"/>
    <property type="match status" value="1"/>
</dbReference>
<keyword evidence="5" id="KW-0560">Oxidoreductase</keyword>
<accession>A0A538TRI8</accession>
<evidence type="ECO:0000256" key="3">
    <source>
        <dbReference type="ARBA" id="ARBA00022630"/>
    </source>
</evidence>